<evidence type="ECO:0000313" key="2">
    <source>
        <dbReference type="WBParaSite" id="Minc3s00125g05347"/>
    </source>
</evidence>
<keyword evidence="1" id="KW-1185">Reference proteome</keyword>
<dbReference type="InterPro" id="IPR015421">
    <property type="entry name" value="PyrdxlP-dep_Trfase_major"/>
</dbReference>
<evidence type="ECO:0000313" key="1">
    <source>
        <dbReference type="Proteomes" id="UP000887563"/>
    </source>
</evidence>
<dbReference type="Gene3D" id="3.40.640.10">
    <property type="entry name" value="Type I PLP-dependent aspartate aminotransferase-like (Major domain)"/>
    <property type="match status" value="1"/>
</dbReference>
<name>A0A914KUZ4_MELIC</name>
<sequence length="63" mass="7229">MVSIPPLCCFTSEESHYSIKSAAAVLGIGADNWLEKRTWCDTWGRTFADRHLRMDIWGLRTDI</sequence>
<reference evidence="2" key="1">
    <citation type="submission" date="2022-11" db="UniProtKB">
        <authorList>
            <consortium name="WormBaseParasite"/>
        </authorList>
    </citation>
    <scope>IDENTIFICATION</scope>
</reference>
<dbReference type="AlphaFoldDB" id="A0A914KUZ4"/>
<organism evidence="1 2">
    <name type="scientific">Meloidogyne incognita</name>
    <name type="common">Southern root-knot nematode worm</name>
    <name type="synonym">Oxyuris incognita</name>
    <dbReference type="NCBI Taxonomy" id="6306"/>
    <lineage>
        <taxon>Eukaryota</taxon>
        <taxon>Metazoa</taxon>
        <taxon>Ecdysozoa</taxon>
        <taxon>Nematoda</taxon>
        <taxon>Chromadorea</taxon>
        <taxon>Rhabditida</taxon>
        <taxon>Tylenchina</taxon>
        <taxon>Tylenchomorpha</taxon>
        <taxon>Tylenchoidea</taxon>
        <taxon>Meloidogynidae</taxon>
        <taxon>Meloidogyninae</taxon>
        <taxon>Meloidogyne</taxon>
        <taxon>Meloidogyne incognita group</taxon>
    </lineage>
</organism>
<protein>
    <submittedName>
        <fullName evidence="2">Candidate secreted effector</fullName>
    </submittedName>
</protein>
<dbReference type="Proteomes" id="UP000887563">
    <property type="component" value="Unplaced"/>
</dbReference>
<accession>A0A914KUZ4</accession>
<dbReference type="WBParaSite" id="Minc3s00125g05347">
    <property type="protein sequence ID" value="Minc3s00125g05347"/>
    <property type="gene ID" value="Minc3s00125g05347"/>
</dbReference>
<proteinExistence type="predicted"/>